<sequence length="101" mass="10915">MALLPLPTRRTAVYVGAVPGRGKQSLLPFDDHAKTVRFKDLVNRVGTIKAFEIVAATERSGVWCGIDQYGASSASNATVSRRRKPTDGRDPSRPLSLFATA</sequence>
<protein>
    <submittedName>
        <fullName evidence="2">Uncharacterized protein</fullName>
    </submittedName>
</protein>
<gene>
    <name evidence="2" type="ORF">MPRM_54480</name>
</gene>
<dbReference type="Proteomes" id="UP000467105">
    <property type="component" value="Chromosome"/>
</dbReference>
<evidence type="ECO:0000256" key="1">
    <source>
        <dbReference type="SAM" id="MobiDB-lite"/>
    </source>
</evidence>
<reference evidence="2 3" key="1">
    <citation type="journal article" date="2019" name="Emerg. Microbes Infect.">
        <title>Comprehensive subspecies identification of 175 nontuberculous mycobacteria species based on 7547 genomic profiles.</title>
        <authorList>
            <person name="Matsumoto Y."/>
            <person name="Kinjo T."/>
            <person name="Motooka D."/>
            <person name="Nabeya D."/>
            <person name="Jung N."/>
            <person name="Uechi K."/>
            <person name="Horii T."/>
            <person name="Iida T."/>
            <person name="Fujita J."/>
            <person name="Nakamura S."/>
        </authorList>
    </citation>
    <scope>NUCLEOTIDE SEQUENCE [LARGE SCALE GENOMIC DNA]</scope>
    <source>
        <strain evidence="2 3">JCM 14742</strain>
    </source>
</reference>
<accession>A0A7I7Z3I9</accession>
<dbReference type="AlphaFoldDB" id="A0A7I7Z3I9"/>
<evidence type="ECO:0000313" key="2">
    <source>
        <dbReference type="EMBL" id="BBZ48167.1"/>
    </source>
</evidence>
<proteinExistence type="predicted"/>
<organism evidence="2 3">
    <name type="scientific">Mycobacterium parmense</name>
    <dbReference type="NCBI Taxonomy" id="185642"/>
    <lineage>
        <taxon>Bacteria</taxon>
        <taxon>Bacillati</taxon>
        <taxon>Actinomycetota</taxon>
        <taxon>Actinomycetes</taxon>
        <taxon>Mycobacteriales</taxon>
        <taxon>Mycobacteriaceae</taxon>
        <taxon>Mycobacterium</taxon>
        <taxon>Mycobacterium simiae complex</taxon>
    </lineage>
</organism>
<name>A0A7I7Z3I9_9MYCO</name>
<dbReference type="RefSeq" id="WP_139825831.1">
    <property type="nucleotide sequence ID" value="NZ_AP022614.1"/>
</dbReference>
<dbReference type="EMBL" id="AP022614">
    <property type="protein sequence ID" value="BBZ48167.1"/>
    <property type="molecule type" value="Genomic_DNA"/>
</dbReference>
<keyword evidence="3" id="KW-1185">Reference proteome</keyword>
<evidence type="ECO:0000313" key="3">
    <source>
        <dbReference type="Proteomes" id="UP000467105"/>
    </source>
</evidence>
<feature type="region of interest" description="Disordered" evidence="1">
    <location>
        <begin position="72"/>
        <end position="101"/>
    </location>
</feature>